<evidence type="ECO:0000313" key="5">
    <source>
        <dbReference type="Proteomes" id="UP001221366"/>
    </source>
</evidence>
<evidence type="ECO:0000256" key="1">
    <source>
        <dbReference type="PROSITE-ProRule" id="PRU00169"/>
    </source>
</evidence>
<organism evidence="4 5">
    <name type="scientific">Flagellimonas yonaguniensis</name>
    <dbReference type="NCBI Taxonomy" id="3031325"/>
    <lineage>
        <taxon>Bacteria</taxon>
        <taxon>Pseudomonadati</taxon>
        <taxon>Bacteroidota</taxon>
        <taxon>Flavobacteriia</taxon>
        <taxon>Flavobacteriales</taxon>
        <taxon>Flavobacteriaceae</taxon>
        <taxon>Flagellimonas</taxon>
    </lineage>
</organism>
<dbReference type="InterPro" id="IPR046947">
    <property type="entry name" value="LytR-like"/>
</dbReference>
<dbReference type="SMART" id="SM00448">
    <property type="entry name" value="REC"/>
    <property type="match status" value="1"/>
</dbReference>
<dbReference type="PROSITE" id="PS50930">
    <property type="entry name" value="HTH_LYTTR"/>
    <property type="match status" value="1"/>
</dbReference>
<name>A0ABT5XY76_9FLAO</name>
<dbReference type="EMBL" id="JARFVB010000003">
    <property type="protein sequence ID" value="MDF0716038.1"/>
    <property type="molecule type" value="Genomic_DNA"/>
</dbReference>
<dbReference type="Gene3D" id="3.40.50.2300">
    <property type="match status" value="1"/>
</dbReference>
<comment type="caution">
    <text evidence="4">The sequence shown here is derived from an EMBL/GenBank/DDBJ whole genome shotgun (WGS) entry which is preliminary data.</text>
</comment>
<dbReference type="InterPro" id="IPR001789">
    <property type="entry name" value="Sig_transdc_resp-reg_receiver"/>
</dbReference>
<gene>
    <name evidence="4" type="ORF">PY092_07765</name>
</gene>
<protein>
    <submittedName>
        <fullName evidence="4">LytTR family DNA-binding domain-containing protein</fullName>
    </submittedName>
</protein>
<evidence type="ECO:0000313" key="4">
    <source>
        <dbReference type="EMBL" id="MDF0716038.1"/>
    </source>
</evidence>
<reference evidence="4 5" key="1">
    <citation type="submission" date="2023-03" db="EMBL/GenBank/DDBJ databases">
        <title>Muricauda XX sp. nov. and Muricauda XXX sp. nov., two novel species isolated from Okinawa Trough.</title>
        <authorList>
            <person name="Cao W."/>
            <person name="Deng X."/>
        </authorList>
    </citation>
    <scope>NUCLEOTIDE SEQUENCE [LARGE SCALE GENOMIC DNA]</scope>
    <source>
        <strain evidence="4 5">334s03</strain>
    </source>
</reference>
<dbReference type="Pfam" id="PF00072">
    <property type="entry name" value="Response_reg"/>
    <property type="match status" value="1"/>
</dbReference>
<keyword evidence="4" id="KW-0238">DNA-binding</keyword>
<dbReference type="PANTHER" id="PTHR37299:SF1">
    <property type="entry name" value="STAGE 0 SPORULATION PROTEIN A HOMOLOG"/>
    <property type="match status" value="1"/>
</dbReference>
<keyword evidence="5" id="KW-1185">Reference proteome</keyword>
<proteinExistence type="predicted"/>
<dbReference type="InterPro" id="IPR011006">
    <property type="entry name" value="CheY-like_superfamily"/>
</dbReference>
<feature type="domain" description="Response regulatory" evidence="2">
    <location>
        <begin position="3"/>
        <end position="114"/>
    </location>
</feature>
<dbReference type="SMART" id="SM00850">
    <property type="entry name" value="LytTR"/>
    <property type="match status" value="1"/>
</dbReference>
<evidence type="ECO:0000259" key="2">
    <source>
        <dbReference type="PROSITE" id="PS50110"/>
    </source>
</evidence>
<dbReference type="PROSITE" id="PS50110">
    <property type="entry name" value="RESPONSE_REGULATORY"/>
    <property type="match status" value="1"/>
</dbReference>
<accession>A0ABT5XY76</accession>
<dbReference type="Gene3D" id="2.40.50.1020">
    <property type="entry name" value="LytTr DNA-binding domain"/>
    <property type="match status" value="1"/>
</dbReference>
<feature type="modified residue" description="4-aspartylphosphate" evidence="1">
    <location>
        <position position="54"/>
    </location>
</feature>
<feature type="domain" description="HTH LytTR-type" evidence="3">
    <location>
        <begin position="130"/>
        <end position="227"/>
    </location>
</feature>
<sequence>MMQAVALDDEALALDVIQAYCGQIDYVELTHTFTEQGKAIRYLNKFDVDLLFLDIRMPELNGIDLYKSLKQKTKVIFTTAFDNYAIEGFNVDAIDYLLKPFSFERFQKAVEKAKNQLDLELANSKEKTHFSIRADFKLHQIAFEDVVLIEALDDYVQIHLENGNKIVARMTMKGILDKLPGPQFLRAHRSYIVSIKKISSIYKDTAKIGTFTVPLSKSYKADILKNL</sequence>
<dbReference type="Proteomes" id="UP001221366">
    <property type="component" value="Unassembled WGS sequence"/>
</dbReference>
<dbReference type="SUPFAM" id="SSF52172">
    <property type="entry name" value="CheY-like"/>
    <property type="match status" value="1"/>
</dbReference>
<dbReference type="PANTHER" id="PTHR37299">
    <property type="entry name" value="TRANSCRIPTIONAL REGULATOR-RELATED"/>
    <property type="match status" value="1"/>
</dbReference>
<dbReference type="GO" id="GO:0003677">
    <property type="term" value="F:DNA binding"/>
    <property type="evidence" value="ECO:0007669"/>
    <property type="project" value="UniProtKB-KW"/>
</dbReference>
<keyword evidence="1" id="KW-0597">Phosphoprotein</keyword>
<dbReference type="InterPro" id="IPR007492">
    <property type="entry name" value="LytTR_DNA-bd_dom"/>
</dbReference>
<dbReference type="RefSeq" id="WP_275615277.1">
    <property type="nucleotide sequence ID" value="NZ_JARFVB010000003.1"/>
</dbReference>
<dbReference type="Pfam" id="PF04397">
    <property type="entry name" value="LytTR"/>
    <property type="match status" value="1"/>
</dbReference>
<evidence type="ECO:0000259" key="3">
    <source>
        <dbReference type="PROSITE" id="PS50930"/>
    </source>
</evidence>